<gene>
    <name evidence="1" type="ORF">QUF54_09020</name>
</gene>
<proteinExistence type="predicted"/>
<accession>A0ABT7VV76</accession>
<dbReference type="Gene3D" id="3.90.175.10">
    <property type="entry name" value="Diphtheria Toxin, domain 1"/>
    <property type="match status" value="1"/>
</dbReference>
<evidence type="ECO:0000313" key="1">
    <source>
        <dbReference type="EMBL" id="MDM8563480.1"/>
    </source>
</evidence>
<comment type="caution">
    <text evidence="1">The sequence shown here is derived from an EMBL/GenBank/DDBJ whole genome shotgun (WGS) entry which is preliminary data.</text>
</comment>
<sequence length="180" mass="21156">MIYRNQLVYGFHGIDKEIALQILNQEQEFKRSDNQYDWLGDGIYFWENNPTRAWQYAEIAGKRKNSSIETPYVLGAILELGHCLDLLNHDYLAFLAKSYDLLKENLLAEGKQLPKNTGFNKNDFDLKERELDCAVVRMAHSTYKNLRAFILTRFGLLFGKVMNFMRVPVLENKTTYKLRY</sequence>
<dbReference type="EMBL" id="JAUCGM010000667">
    <property type="protein sequence ID" value="MDM8563480.1"/>
    <property type="molecule type" value="Genomic_DNA"/>
</dbReference>
<protein>
    <submittedName>
        <fullName evidence="1">Uncharacterized protein</fullName>
    </submittedName>
</protein>
<evidence type="ECO:0000313" key="2">
    <source>
        <dbReference type="Proteomes" id="UP001171945"/>
    </source>
</evidence>
<dbReference type="Proteomes" id="UP001171945">
    <property type="component" value="Unassembled WGS sequence"/>
</dbReference>
<reference evidence="1" key="1">
    <citation type="submission" date="2023-06" db="EMBL/GenBank/DDBJ databases">
        <title>Uncultivated large filamentous bacteria from sulfidic sediments reveal new species and different genomic features in energy metabolism and defense.</title>
        <authorList>
            <person name="Fonseca A."/>
        </authorList>
    </citation>
    <scope>NUCLEOTIDE SEQUENCE</scope>
    <source>
        <strain evidence="1">HSG4</strain>
    </source>
</reference>
<dbReference type="SUPFAM" id="SSF56399">
    <property type="entry name" value="ADP-ribosylation"/>
    <property type="match status" value="1"/>
</dbReference>
<name>A0ABT7VV76_9GAMM</name>
<organism evidence="1 2">
    <name type="scientific">Candidatus Marithioploca araucensis</name>
    <dbReference type="NCBI Taxonomy" id="70273"/>
    <lineage>
        <taxon>Bacteria</taxon>
        <taxon>Pseudomonadati</taxon>
        <taxon>Pseudomonadota</taxon>
        <taxon>Gammaproteobacteria</taxon>
        <taxon>Thiotrichales</taxon>
        <taxon>Thiotrichaceae</taxon>
        <taxon>Candidatus Marithioploca</taxon>
    </lineage>
</organism>
<keyword evidence="2" id="KW-1185">Reference proteome</keyword>